<dbReference type="InterPro" id="IPR004183">
    <property type="entry name" value="Xdiol_dOase_suB"/>
</dbReference>
<dbReference type="GO" id="GO:0008198">
    <property type="term" value="F:ferrous iron binding"/>
    <property type="evidence" value="ECO:0007669"/>
    <property type="project" value="InterPro"/>
</dbReference>
<dbReference type="GO" id="GO:0016702">
    <property type="term" value="F:oxidoreductase activity, acting on single donors with incorporation of molecular oxygen, incorporation of two atoms of oxygen"/>
    <property type="evidence" value="ECO:0007669"/>
    <property type="project" value="UniProtKB-ARBA"/>
</dbReference>
<comment type="similarity">
    <text evidence="2">Belongs to the DODA-type extradiol aromatic ring-opening dioxygenase family.</text>
</comment>
<evidence type="ECO:0000256" key="3">
    <source>
        <dbReference type="ARBA" id="ARBA00022723"/>
    </source>
</evidence>
<comment type="caution">
    <text evidence="7">The sequence shown here is derived from an EMBL/GenBank/DDBJ whole genome shotgun (WGS) entry which is preliminary data.</text>
</comment>
<accession>A0A2S7A622</accession>
<dbReference type="RefSeq" id="WP_104562129.1">
    <property type="nucleotide sequence ID" value="NZ_MDSK01000006.1"/>
</dbReference>
<dbReference type="Proteomes" id="UP000238049">
    <property type="component" value="Unassembled WGS sequence"/>
</dbReference>
<sequence>MTRLPSLYISHGSPMTALQPGQVGERLAELAQTLPRPRAIVVASAHWLGHRPLVSGAARPPTIYDFGGFPAPLYELEYPAPGEPALAQQILRRLEQAGLHPHLDPQRGFDHGVWVPLRLLYPAADIPVVSVSIQPELGPAHQFAVGRALAPLREDGVLVIGSGSITHNLHDFRHGYSAEREAPYVRPFIEWTERKLVEDDIAALLDYRRQAPHAARAHPTDEHLLPLYVAMGAAGADRLGAQRIDAGIDAGFLAMDIYRFDGDPGDDRALAGPVAA</sequence>
<dbReference type="PANTHER" id="PTHR30096">
    <property type="entry name" value="4,5-DOPA DIOXYGENASE EXTRADIOL-LIKE PROTEIN"/>
    <property type="match status" value="1"/>
</dbReference>
<dbReference type="CDD" id="cd07363">
    <property type="entry name" value="45_DOPA_Dioxygenase"/>
    <property type="match status" value="1"/>
</dbReference>
<keyword evidence="7" id="KW-0223">Dioxygenase</keyword>
<dbReference type="PANTHER" id="PTHR30096:SF0">
    <property type="entry name" value="4,5-DOPA DIOXYGENASE EXTRADIOL-LIKE PROTEIN"/>
    <property type="match status" value="1"/>
</dbReference>
<dbReference type="EMBL" id="MDSL01000005">
    <property type="protein sequence ID" value="PPU03114.1"/>
    <property type="molecule type" value="Genomic_DNA"/>
</dbReference>
<gene>
    <name evidence="7" type="ORF">XarbCFBP7409_03430</name>
</gene>
<evidence type="ECO:0000256" key="5">
    <source>
        <dbReference type="ARBA" id="ARBA00023002"/>
    </source>
</evidence>
<evidence type="ECO:0000256" key="1">
    <source>
        <dbReference type="ARBA" id="ARBA00001947"/>
    </source>
</evidence>
<evidence type="ECO:0000256" key="4">
    <source>
        <dbReference type="ARBA" id="ARBA00022833"/>
    </source>
</evidence>
<dbReference type="PIRSF" id="PIRSF006157">
    <property type="entry name" value="Doxgns_DODA"/>
    <property type="match status" value="1"/>
</dbReference>
<name>A0A2S7A622_9XANT</name>
<keyword evidence="4" id="KW-0862">Zinc</keyword>
<keyword evidence="3" id="KW-0479">Metal-binding</keyword>
<protein>
    <submittedName>
        <fullName evidence="7">Dioxygenase</fullName>
    </submittedName>
</protein>
<organism evidence="7 8">
    <name type="scientific">Xanthomonas arboricola pv. guizotiae</name>
    <dbReference type="NCBI Taxonomy" id="487867"/>
    <lineage>
        <taxon>Bacteria</taxon>
        <taxon>Pseudomonadati</taxon>
        <taxon>Pseudomonadota</taxon>
        <taxon>Gammaproteobacteria</taxon>
        <taxon>Lysobacterales</taxon>
        <taxon>Lysobacteraceae</taxon>
        <taxon>Xanthomonas</taxon>
    </lineage>
</organism>
<proteinExistence type="inferred from homology"/>
<evidence type="ECO:0000256" key="2">
    <source>
        <dbReference type="ARBA" id="ARBA00007581"/>
    </source>
</evidence>
<evidence type="ECO:0000313" key="8">
    <source>
        <dbReference type="Proteomes" id="UP000238049"/>
    </source>
</evidence>
<comment type="cofactor">
    <cofactor evidence="1">
        <name>Zn(2+)</name>
        <dbReference type="ChEBI" id="CHEBI:29105"/>
    </cofactor>
</comment>
<dbReference type="AlphaFoldDB" id="A0A2S7A622"/>
<feature type="domain" description="Extradiol ring-cleavage dioxygenase class III enzyme subunit B" evidence="6">
    <location>
        <begin position="28"/>
        <end position="237"/>
    </location>
</feature>
<keyword evidence="5" id="KW-0560">Oxidoreductase</keyword>
<reference evidence="7 8" key="1">
    <citation type="submission" date="2016-08" db="EMBL/GenBank/DDBJ databases">
        <title>Evolution of the type three secretion system and type three effector repertoires in Xanthomonas.</title>
        <authorList>
            <person name="Merda D."/>
            <person name="Briand M."/>
            <person name="Bosis E."/>
            <person name="Rousseau C."/>
            <person name="Portier P."/>
            <person name="Jacques M.-A."/>
            <person name="Fischer-Le Saux M."/>
        </authorList>
    </citation>
    <scope>NUCLEOTIDE SEQUENCE [LARGE SCALE GENOMIC DNA]</scope>
    <source>
        <strain evidence="7 8">CFBP 7409</strain>
    </source>
</reference>
<dbReference type="GO" id="GO:0008270">
    <property type="term" value="F:zinc ion binding"/>
    <property type="evidence" value="ECO:0007669"/>
    <property type="project" value="InterPro"/>
</dbReference>
<dbReference type="InterPro" id="IPR014436">
    <property type="entry name" value="Extradiol_dOase_DODA"/>
</dbReference>
<dbReference type="Pfam" id="PF02900">
    <property type="entry name" value="LigB"/>
    <property type="match status" value="1"/>
</dbReference>
<dbReference type="SUPFAM" id="SSF53213">
    <property type="entry name" value="LigB-like"/>
    <property type="match status" value="1"/>
</dbReference>
<dbReference type="Gene3D" id="3.40.830.10">
    <property type="entry name" value="LigB-like"/>
    <property type="match status" value="1"/>
</dbReference>
<evidence type="ECO:0000259" key="6">
    <source>
        <dbReference type="Pfam" id="PF02900"/>
    </source>
</evidence>
<evidence type="ECO:0000313" key="7">
    <source>
        <dbReference type="EMBL" id="PPU03114.1"/>
    </source>
</evidence>